<dbReference type="NCBIfam" id="TIGR01552">
    <property type="entry name" value="phd_fam"/>
    <property type="match status" value="1"/>
</dbReference>
<keyword evidence="4" id="KW-1185">Reference proteome</keyword>
<comment type="caution">
    <text evidence="3">The sequence shown here is derived from an EMBL/GenBank/DDBJ whole genome shotgun (WGS) entry which is preliminary data.</text>
</comment>
<protein>
    <recommendedName>
        <fullName evidence="2">Antitoxin</fullName>
    </recommendedName>
</protein>
<dbReference type="SUPFAM" id="SSF143120">
    <property type="entry name" value="YefM-like"/>
    <property type="match status" value="1"/>
</dbReference>
<accession>A0ABV6YW64</accession>
<comment type="similarity">
    <text evidence="1 2">Belongs to the phD/YefM antitoxin family.</text>
</comment>
<dbReference type="InterPro" id="IPR006442">
    <property type="entry name" value="Antitoxin_Phd/YefM"/>
</dbReference>
<evidence type="ECO:0000313" key="4">
    <source>
        <dbReference type="Proteomes" id="UP001594351"/>
    </source>
</evidence>
<comment type="function">
    <text evidence="2">Antitoxin component of a type II toxin-antitoxin (TA) system.</text>
</comment>
<proteinExistence type="inferred from homology"/>
<organism evidence="3 4">
    <name type="scientific">candidate division CSSED10-310 bacterium</name>
    <dbReference type="NCBI Taxonomy" id="2855610"/>
    <lineage>
        <taxon>Bacteria</taxon>
        <taxon>Bacteria division CSSED10-310</taxon>
    </lineage>
</organism>
<sequence length="82" mass="9557">MKTIWKLQDAKSRFSELVNDALKKGPQYVTRRGKETVVVISVKEFSKLISDKPDFKTFLMSCPKVDDFQIERSKDPSRYVDL</sequence>
<dbReference type="EMBL" id="JBHPBY010000092">
    <property type="protein sequence ID" value="MFC1850336.1"/>
    <property type="molecule type" value="Genomic_DNA"/>
</dbReference>
<gene>
    <name evidence="3" type="ORF">ACFL27_09110</name>
</gene>
<name>A0ABV6YW64_UNCC1</name>
<evidence type="ECO:0000256" key="2">
    <source>
        <dbReference type="RuleBase" id="RU362080"/>
    </source>
</evidence>
<dbReference type="Proteomes" id="UP001594351">
    <property type="component" value="Unassembled WGS sequence"/>
</dbReference>
<reference evidence="3 4" key="1">
    <citation type="submission" date="2024-09" db="EMBL/GenBank/DDBJ databases">
        <title>Laminarin stimulates single cell rates of sulfate reduction while oxygen inhibits transcriptomic activity in coastal marine sediment.</title>
        <authorList>
            <person name="Lindsay M."/>
            <person name="Orcutt B."/>
            <person name="Emerson D."/>
            <person name="Stepanauskas R."/>
            <person name="D'Angelo T."/>
        </authorList>
    </citation>
    <scope>NUCLEOTIDE SEQUENCE [LARGE SCALE GENOMIC DNA]</scope>
    <source>
        <strain evidence="3">SAG AM-311-K15</strain>
    </source>
</reference>
<evidence type="ECO:0000256" key="1">
    <source>
        <dbReference type="ARBA" id="ARBA00009981"/>
    </source>
</evidence>
<dbReference type="InterPro" id="IPR036165">
    <property type="entry name" value="YefM-like_sf"/>
</dbReference>
<evidence type="ECO:0000313" key="3">
    <source>
        <dbReference type="EMBL" id="MFC1850336.1"/>
    </source>
</evidence>
<dbReference type="Pfam" id="PF02604">
    <property type="entry name" value="PhdYeFM_antitox"/>
    <property type="match status" value="1"/>
</dbReference>
<dbReference type="Gene3D" id="3.40.1620.10">
    <property type="entry name" value="YefM-like domain"/>
    <property type="match status" value="1"/>
</dbReference>